<accession>A0A5B7D5Z9</accession>
<dbReference type="AlphaFoldDB" id="A0A5B7D5Z9"/>
<comment type="caution">
    <text evidence="1">The sequence shown here is derived from an EMBL/GenBank/DDBJ whole genome shotgun (WGS) entry which is preliminary data.</text>
</comment>
<protein>
    <submittedName>
        <fullName evidence="1">Uncharacterized protein</fullName>
    </submittedName>
</protein>
<keyword evidence="2" id="KW-1185">Reference proteome</keyword>
<sequence length="61" mass="6779">MMTATTDASLITQANHEAMASEIENSLTWQCDGDRCSSMLMDCRLSEHGTSLEQSSRFTTF</sequence>
<organism evidence="1 2">
    <name type="scientific">Portunus trituberculatus</name>
    <name type="common">Swimming crab</name>
    <name type="synonym">Neptunus trituberculatus</name>
    <dbReference type="NCBI Taxonomy" id="210409"/>
    <lineage>
        <taxon>Eukaryota</taxon>
        <taxon>Metazoa</taxon>
        <taxon>Ecdysozoa</taxon>
        <taxon>Arthropoda</taxon>
        <taxon>Crustacea</taxon>
        <taxon>Multicrustacea</taxon>
        <taxon>Malacostraca</taxon>
        <taxon>Eumalacostraca</taxon>
        <taxon>Eucarida</taxon>
        <taxon>Decapoda</taxon>
        <taxon>Pleocyemata</taxon>
        <taxon>Brachyura</taxon>
        <taxon>Eubrachyura</taxon>
        <taxon>Portunoidea</taxon>
        <taxon>Portunidae</taxon>
        <taxon>Portuninae</taxon>
        <taxon>Portunus</taxon>
    </lineage>
</organism>
<name>A0A5B7D5Z9_PORTR</name>
<proteinExistence type="predicted"/>
<reference evidence="1 2" key="1">
    <citation type="submission" date="2019-05" db="EMBL/GenBank/DDBJ databases">
        <title>Another draft genome of Portunus trituberculatus and its Hox gene families provides insights of decapod evolution.</title>
        <authorList>
            <person name="Jeong J.-H."/>
            <person name="Song I."/>
            <person name="Kim S."/>
            <person name="Choi T."/>
            <person name="Kim D."/>
            <person name="Ryu S."/>
            <person name="Kim W."/>
        </authorList>
    </citation>
    <scope>NUCLEOTIDE SEQUENCE [LARGE SCALE GENOMIC DNA]</scope>
    <source>
        <tissue evidence="1">Muscle</tissue>
    </source>
</reference>
<dbReference type="EMBL" id="VSRR010000526">
    <property type="protein sequence ID" value="MPC16685.1"/>
    <property type="molecule type" value="Genomic_DNA"/>
</dbReference>
<evidence type="ECO:0000313" key="1">
    <source>
        <dbReference type="EMBL" id="MPC16685.1"/>
    </source>
</evidence>
<gene>
    <name evidence="1" type="ORF">E2C01_009515</name>
</gene>
<evidence type="ECO:0000313" key="2">
    <source>
        <dbReference type="Proteomes" id="UP000324222"/>
    </source>
</evidence>
<dbReference type="Proteomes" id="UP000324222">
    <property type="component" value="Unassembled WGS sequence"/>
</dbReference>